<keyword evidence="13" id="KW-1185">Reference proteome</keyword>
<dbReference type="EC" id="3.6.1.22" evidence="4"/>
<dbReference type="Proteomes" id="UP000325415">
    <property type="component" value="Unassembled WGS sequence"/>
</dbReference>
<protein>
    <recommendedName>
        <fullName evidence="4">NAD(+) diphosphatase</fullName>
        <ecNumber evidence="4">3.6.1.22</ecNumber>
    </recommendedName>
</protein>
<dbReference type="PROSITE" id="PS00893">
    <property type="entry name" value="NUDIX_BOX"/>
    <property type="match status" value="1"/>
</dbReference>
<accession>A0A5N6RX95</accession>
<dbReference type="InterPro" id="IPR050241">
    <property type="entry name" value="NAD-cap_RNA_hydrolase_NudC"/>
</dbReference>
<evidence type="ECO:0000313" key="12">
    <source>
        <dbReference type="EMBL" id="KAE8127755.1"/>
    </source>
</evidence>
<evidence type="ECO:0000256" key="7">
    <source>
        <dbReference type="ARBA" id="ARBA00022842"/>
    </source>
</evidence>
<comment type="caution">
    <text evidence="12">The sequence shown here is derived from an EMBL/GenBank/DDBJ whole genome shotgun (WGS) entry which is preliminary data.</text>
</comment>
<comment type="similarity">
    <text evidence="3">Belongs to the Nudix hydrolase family. NudC subfamily.</text>
</comment>
<evidence type="ECO:0000313" key="13">
    <source>
        <dbReference type="Proteomes" id="UP000325415"/>
    </source>
</evidence>
<dbReference type="SUPFAM" id="SSF55811">
    <property type="entry name" value="Nudix"/>
    <property type="match status" value="1"/>
</dbReference>
<dbReference type="OrthoDB" id="9791656at2"/>
<dbReference type="InterPro" id="IPR000086">
    <property type="entry name" value="NUDIX_hydrolase_dom"/>
</dbReference>
<dbReference type="AlphaFoldDB" id="A0A5N6RX95"/>
<evidence type="ECO:0000256" key="5">
    <source>
        <dbReference type="ARBA" id="ARBA00022723"/>
    </source>
</evidence>
<comment type="catalytic activity">
    <reaction evidence="9">
        <text>a 5'-end NAD(+)-phospho-ribonucleoside in mRNA + H2O = a 5'-end phospho-adenosine-phospho-ribonucleoside in mRNA + beta-nicotinamide D-ribonucleotide + 2 H(+)</text>
        <dbReference type="Rhea" id="RHEA:60876"/>
        <dbReference type="Rhea" id="RHEA-COMP:15698"/>
        <dbReference type="Rhea" id="RHEA-COMP:15719"/>
        <dbReference type="ChEBI" id="CHEBI:14649"/>
        <dbReference type="ChEBI" id="CHEBI:15377"/>
        <dbReference type="ChEBI" id="CHEBI:15378"/>
        <dbReference type="ChEBI" id="CHEBI:144029"/>
        <dbReference type="ChEBI" id="CHEBI:144051"/>
    </reaction>
    <physiologicalReaction direction="left-to-right" evidence="9">
        <dbReference type="Rhea" id="RHEA:60877"/>
    </physiologicalReaction>
</comment>
<evidence type="ECO:0000256" key="1">
    <source>
        <dbReference type="ARBA" id="ARBA00001946"/>
    </source>
</evidence>
<dbReference type="PROSITE" id="PS51462">
    <property type="entry name" value="NUDIX"/>
    <property type="match status" value="1"/>
</dbReference>
<keyword evidence="7" id="KW-0460">Magnesium</keyword>
<dbReference type="NCBIfam" id="NF001299">
    <property type="entry name" value="PRK00241.1"/>
    <property type="match status" value="1"/>
</dbReference>
<dbReference type="InterPro" id="IPR020084">
    <property type="entry name" value="NUDIX_hydrolase_CS"/>
</dbReference>
<feature type="domain" description="Nudix hydrolase" evidence="11">
    <location>
        <begin position="260"/>
        <end position="391"/>
    </location>
</feature>
<keyword evidence="6 12" id="KW-0378">Hydrolase</keyword>
<evidence type="ECO:0000256" key="9">
    <source>
        <dbReference type="ARBA" id="ARBA00023679"/>
    </source>
</evidence>
<dbReference type="InterPro" id="IPR049734">
    <property type="entry name" value="NudC-like_C"/>
</dbReference>
<dbReference type="Gene3D" id="3.90.79.10">
    <property type="entry name" value="Nucleoside Triphosphate Pyrophosphohydrolase"/>
    <property type="match status" value="1"/>
</dbReference>
<dbReference type="InterPro" id="IPR015376">
    <property type="entry name" value="Znr_NADH_PPase"/>
</dbReference>
<keyword evidence="8" id="KW-0520">NAD</keyword>
<dbReference type="GO" id="GO:0006742">
    <property type="term" value="P:NADP+ catabolic process"/>
    <property type="evidence" value="ECO:0007669"/>
    <property type="project" value="TreeGrafter"/>
</dbReference>
<dbReference type="Gene3D" id="3.90.79.20">
    <property type="match status" value="1"/>
</dbReference>
<evidence type="ECO:0000259" key="11">
    <source>
        <dbReference type="PROSITE" id="PS51462"/>
    </source>
</evidence>
<comment type="cofactor">
    <cofactor evidence="2">
        <name>Zn(2+)</name>
        <dbReference type="ChEBI" id="CHEBI:29105"/>
    </cofactor>
</comment>
<evidence type="ECO:0000256" key="8">
    <source>
        <dbReference type="ARBA" id="ARBA00023027"/>
    </source>
</evidence>
<dbReference type="GO" id="GO:0005829">
    <property type="term" value="C:cytosol"/>
    <property type="evidence" value="ECO:0007669"/>
    <property type="project" value="TreeGrafter"/>
</dbReference>
<gene>
    <name evidence="12" type="ORF">DDE84_07495</name>
</gene>
<sequence length="398" mass="43086">MFSSGLSSSGFSTSGFSSLALTQTLPFLPLAQGDIDYDTTRRDEPGLIQALLRGPESSATSVMLVRDGKVAVPHGQGRLGGYDVARMRLAELPGRYILDDLAAHPEIIAIYLGAYGSEASTAGTRLANTRRHTRRHAIALDLTRMFDGSQGPSHSIAPDAAHEGADDAFDPDNGLDGRAAKPSASLLEQAADRFDWVDIRAFVPHASARESGQATNASALSLWHARQRFCPSCGAAVQPAMGGWAQRCDNEADGNRTLFPRVEPAVITAIVDAQDRLLLQHNKAWGDSRLFSVSAGFVEAGENLEHACRREAKEEVGVDVGEVRYLGSQPWPFPSSLMVAFKARAASTEITVDDIETAEARWLTRDEYTAELATGRIQAPGKATIARYMIEEWYGREL</sequence>
<evidence type="ECO:0000256" key="3">
    <source>
        <dbReference type="ARBA" id="ARBA00009595"/>
    </source>
</evidence>
<evidence type="ECO:0000256" key="2">
    <source>
        <dbReference type="ARBA" id="ARBA00001947"/>
    </source>
</evidence>
<evidence type="ECO:0000256" key="10">
    <source>
        <dbReference type="SAM" id="MobiDB-lite"/>
    </source>
</evidence>
<feature type="region of interest" description="Disordered" evidence="10">
    <location>
        <begin position="149"/>
        <end position="179"/>
    </location>
</feature>
<dbReference type="GO" id="GO:0110153">
    <property type="term" value="F:RNA NAD-cap (NMN-forming) hydrolase activity"/>
    <property type="evidence" value="ECO:0007669"/>
    <property type="project" value="RHEA"/>
</dbReference>
<dbReference type="Pfam" id="PF00293">
    <property type="entry name" value="NUDIX"/>
    <property type="match status" value="1"/>
</dbReference>
<keyword evidence="5" id="KW-0479">Metal-binding</keyword>
<dbReference type="Pfam" id="PF09297">
    <property type="entry name" value="Zn_ribbon_NUD"/>
    <property type="match status" value="1"/>
</dbReference>
<name>A0A5N6RX95_9BIFI</name>
<comment type="cofactor">
    <cofactor evidence="1">
        <name>Mg(2+)</name>
        <dbReference type="ChEBI" id="CHEBI:18420"/>
    </cofactor>
</comment>
<evidence type="ECO:0000256" key="4">
    <source>
        <dbReference type="ARBA" id="ARBA00012381"/>
    </source>
</evidence>
<dbReference type="PANTHER" id="PTHR42904">
    <property type="entry name" value="NUDIX HYDROLASE, NUDC SUBFAMILY"/>
    <property type="match status" value="1"/>
</dbReference>
<dbReference type="PANTHER" id="PTHR42904:SF6">
    <property type="entry name" value="NAD-CAPPED RNA HYDROLASE NUDT12"/>
    <property type="match status" value="1"/>
</dbReference>
<dbReference type="GO" id="GO:0019677">
    <property type="term" value="P:NAD+ catabolic process"/>
    <property type="evidence" value="ECO:0007669"/>
    <property type="project" value="TreeGrafter"/>
</dbReference>
<dbReference type="InterPro" id="IPR015797">
    <property type="entry name" value="NUDIX_hydrolase-like_dom_sf"/>
</dbReference>
<dbReference type="GO" id="GO:0035529">
    <property type="term" value="F:NADH pyrophosphatase activity"/>
    <property type="evidence" value="ECO:0007669"/>
    <property type="project" value="TreeGrafter"/>
</dbReference>
<organism evidence="12 13">
    <name type="scientific">Bifidobacterium tibiigranuli</name>
    <dbReference type="NCBI Taxonomy" id="2172043"/>
    <lineage>
        <taxon>Bacteria</taxon>
        <taxon>Bacillati</taxon>
        <taxon>Actinomycetota</taxon>
        <taxon>Actinomycetes</taxon>
        <taxon>Bifidobacteriales</taxon>
        <taxon>Bifidobacteriaceae</taxon>
        <taxon>Bifidobacterium</taxon>
    </lineage>
</organism>
<dbReference type="GO" id="GO:0046872">
    <property type="term" value="F:metal ion binding"/>
    <property type="evidence" value="ECO:0007669"/>
    <property type="project" value="UniProtKB-KW"/>
</dbReference>
<evidence type="ECO:0000256" key="6">
    <source>
        <dbReference type="ARBA" id="ARBA00022801"/>
    </source>
</evidence>
<reference evidence="12 13" key="1">
    <citation type="submission" date="2018-04" db="EMBL/GenBank/DDBJ databases">
        <authorList>
            <person name="Eckel V.P."/>
            <person name="Vogel R.F."/>
        </authorList>
    </citation>
    <scope>NUCLEOTIDE SEQUENCE [LARGE SCALE GENOMIC DNA]</scope>
    <source>
        <strain evidence="13">TMW 2.1764</strain>
    </source>
</reference>
<dbReference type="EMBL" id="QDAG01000007">
    <property type="protein sequence ID" value="KAE8127755.1"/>
    <property type="molecule type" value="Genomic_DNA"/>
</dbReference>
<dbReference type="CDD" id="cd03429">
    <property type="entry name" value="NUDIX_NADH_pyrophosphatase_Nudt13"/>
    <property type="match status" value="1"/>
</dbReference>
<proteinExistence type="inferred from homology"/>